<dbReference type="CDD" id="cd04598">
    <property type="entry name" value="CBS_pair_GGDEF_EAL"/>
    <property type="match status" value="1"/>
</dbReference>
<keyword evidence="1" id="KW-0378">Hydrolase</keyword>
<dbReference type="KEGG" id="moz:MoryE10_34590"/>
<gene>
    <name evidence="4" type="ORF">MoryE10_34590</name>
</gene>
<dbReference type="SMART" id="SM00331">
    <property type="entry name" value="PP2C_SIG"/>
    <property type="match status" value="1"/>
</dbReference>
<evidence type="ECO:0000256" key="1">
    <source>
        <dbReference type="ARBA" id="ARBA00022801"/>
    </source>
</evidence>
<dbReference type="RefSeq" id="WP_221047794.1">
    <property type="nucleotide sequence ID" value="NZ_AP019782.1"/>
</dbReference>
<dbReference type="PANTHER" id="PTHR43156:SF9">
    <property type="entry name" value="HAMP DOMAIN-CONTAINING PROTEIN"/>
    <property type="match status" value="1"/>
</dbReference>
<dbReference type="Pfam" id="PF00571">
    <property type="entry name" value="CBS"/>
    <property type="match status" value="1"/>
</dbReference>
<keyword evidence="2" id="KW-0129">CBS domain</keyword>
<proteinExistence type="predicted"/>
<dbReference type="EMBL" id="AP019782">
    <property type="protein sequence ID" value="BBL72853.1"/>
    <property type="molecule type" value="Genomic_DNA"/>
</dbReference>
<sequence length="415" mass="45994">MTSHSAVEISPKPSAHARPGFAKDLLINAPVANPDQTTEEVLQIFTDHAGVAALPVVEGRLPIGLINRNMFMDNLAKPFRREIFARKSCIAFMDKSPLLVDQHTTLQDLSFMAVQAGSKALNDGFIVTDGDDYLGIGTGFDLMRALSSLQAHKNRLVMESIDYASLIQKSYLRPFKQQMKAALGDHFIHWAPRDVVGGDFYHFAQHADGFFAAVIDCTGHGVPGAFMTMIMASTLDHLLDQDSCRDPAGLLGRMNVTVKETLGQFGGAAREDNELQTDDGMDAAFLWCEPQRRRLVYAGARTPLYISAAGEEEVLQLDGDRKGVGYRDTPPDYGWTNQEMRLAEDCCVYATSDGIVDQIGGERRIAFGKKRLKQLIQTHRGQPMARQEAAIIQAFHQYQGQEERRDDVTLLGFRV</sequence>
<dbReference type="InterPro" id="IPR001932">
    <property type="entry name" value="PPM-type_phosphatase-like_dom"/>
</dbReference>
<keyword evidence="5" id="KW-1185">Reference proteome</keyword>
<accession>A0A8D5AIT4</accession>
<dbReference type="Pfam" id="PF07228">
    <property type="entry name" value="SpoIIE"/>
    <property type="match status" value="1"/>
</dbReference>
<dbReference type="Proteomes" id="UP000824988">
    <property type="component" value="Chromosome"/>
</dbReference>
<dbReference type="InterPro" id="IPR000644">
    <property type="entry name" value="CBS_dom"/>
</dbReference>
<organism evidence="4 5">
    <name type="scientific">Methylogaea oryzae</name>
    <dbReference type="NCBI Taxonomy" id="1295382"/>
    <lineage>
        <taxon>Bacteria</taxon>
        <taxon>Pseudomonadati</taxon>
        <taxon>Pseudomonadota</taxon>
        <taxon>Gammaproteobacteria</taxon>
        <taxon>Methylococcales</taxon>
        <taxon>Methylococcaceae</taxon>
        <taxon>Methylogaea</taxon>
    </lineage>
</organism>
<dbReference type="PANTHER" id="PTHR43156">
    <property type="entry name" value="STAGE II SPORULATION PROTEIN E-RELATED"/>
    <property type="match status" value="1"/>
</dbReference>
<dbReference type="GO" id="GO:0016791">
    <property type="term" value="F:phosphatase activity"/>
    <property type="evidence" value="ECO:0007669"/>
    <property type="project" value="TreeGrafter"/>
</dbReference>
<evidence type="ECO:0000259" key="3">
    <source>
        <dbReference type="PROSITE" id="PS51371"/>
    </source>
</evidence>
<dbReference type="InterPro" id="IPR052016">
    <property type="entry name" value="Bact_Sigma-Reg"/>
</dbReference>
<evidence type="ECO:0000256" key="2">
    <source>
        <dbReference type="PROSITE-ProRule" id="PRU00703"/>
    </source>
</evidence>
<evidence type="ECO:0000313" key="4">
    <source>
        <dbReference type="EMBL" id="BBL72853.1"/>
    </source>
</evidence>
<reference evidence="4" key="1">
    <citation type="submission" date="2019-06" db="EMBL/GenBank/DDBJ databases">
        <title>Complete genome sequence of Methylogaea oryzae strain JCM16910.</title>
        <authorList>
            <person name="Asakawa S."/>
        </authorList>
    </citation>
    <scope>NUCLEOTIDE SEQUENCE</scope>
    <source>
        <strain evidence="4">E10</strain>
    </source>
</reference>
<dbReference type="PROSITE" id="PS51371">
    <property type="entry name" value="CBS"/>
    <property type="match status" value="1"/>
</dbReference>
<protein>
    <recommendedName>
        <fullName evidence="3">CBS domain-containing protein</fullName>
    </recommendedName>
</protein>
<evidence type="ECO:0000313" key="5">
    <source>
        <dbReference type="Proteomes" id="UP000824988"/>
    </source>
</evidence>
<dbReference type="AlphaFoldDB" id="A0A8D5AIT4"/>
<feature type="domain" description="CBS" evidence="3">
    <location>
        <begin position="25"/>
        <end position="82"/>
    </location>
</feature>
<name>A0A8D5AIT4_9GAMM</name>